<reference evidence="9" key="1">
    <citation type="submission" date="2017-08" db="EMBL/GenBank/DDBJ databases">
        <authorList>
            <person name="Varghese N."/>
            <person name="Submissions S."/>
        </authorList>
    </citation>
    <scope>NUCLEOTIDE SEQUENCE [LARGE SCALE GENOMIC DNA]</scope>
    <source>
        <strain evidence="9">KCTC 23107</strain>
    </source>
</reference>
<keyword evidence="3" id="KW-0813">Transport</keyword>
<keyword evidence="5" id="KW-0864">Zinc transport</keyword>
<accession>A0A286IBW7</accession>
<dbReference type="Gene3D" id="3.40.50.1980">
    <property type="entry name" value="Nitrogenase molybdenum iron protein domain"/>
    <property type="match status" value="3"/>
</dbReference>
<evidence type="ECO:0000256" key="3">
    <source>
        <dbReference type="ARBA" id="ARBA00022448"/>
    </source>
</evidence>
<evidence type="ECO:0000256" key="7">
    <source>
        <dbReference type="SAM" id="SignalP"/>
    </source>
</evidence>
<dbReference type="PANTHER" id="PTHR42953">
    <property type="entry name" value="HIGH-AFFINITY ZINC UPTAKE SYSTEM PROTEIN ZNUA-RELATED"/>
    <property type="match status" value="1"/>
</dbReference>
<evidence type="ECO:0000256" key="2">
    <source>
        <dbReference type="ARBA" id="ARBA00015915"/>
    </source>
</evidence>
<evidence type="ECO:0000256" key="1">
    <source>
        <dbReference type="ARBA" id="ARBA00011028"/>
    </source>
</evidence>
<feature type="region of interest" description="Disordered" evidence="6">
    <location>
        <begin position="130"/>
        <end position="212"/>
    </location>
</feature>
<dbReference type="InterPro" id="IPR006127">
    <property type="entry name" value="ZnuA-like"/>
</dbReference>
<evidence type="ECO:0000313" key="9">
    <source>
        <dbReference type="Proteomes" id="UP000219465"/>
    </source>
</evidence>
<proteinExistence type="inferred from homology"/>
<organism evidence="8 9">
    <name type="scientific">Hoeflea halophila</name>
    <dbReference type="NCBI Taxonomy" id="714899"/>
    <lineage>
        <taxon>Bacteria</taxon>
        <taxon>Pseudomonadati</taxon>
        <taxon>Pseudomonadota</taxon>
        <taxon>Alphaproteobacteria</taxon>
        <taxon>Hyphomicrobiales</taxon>
        <taxon>Rhizobiaceae</taxon>
        <taxon>Hoeflea</taxon>
    </lineage>
</organism>
<sequence>MASRRFLTVSTTLSLALLPLLSAQAAAEPKVVASIKPVHALVASVMEGVGTPDLIVGGAASPHAYALKPSQARALENADLIFWIGHELESFLVKPVETIGSKARAVELIDSDGVIQLPFREGGSFDEHAHEEHADGHDDHGDEKHQEHAHDHEDHEGQVHDEHAEGQGDHDGEKHEGHAHGHDDHEGEKHEEHADGHGKHEGEKHEGHAHDHAGGFDAHLWLDPLNAKIFVKTIGEALSDTDPENASTYAANVAKTNQKLDALIEEVNTNLAPVRGKQFIVFHDAYQYFEKRFDMVAAGSITVNPEVRPSAERVAAIRDKVQKLNAACAFSEPQFDGQLIDVAIEGSEARTAVLDPLGATLDDGPELYFDLIRNLATSMRDCLAAG</sequence>
<feature type="chain" id="PRO_5012425364" description="High-affinity zinc uptake system protein ZnuA" evidence="7">
    <location>
        <begin position="26"/>
        <end position="386"/>
    </location>
</feature>
<dbReference type="OrthoDB" id="7346865at2"/>
<dbReference type="GO" id="GO:0046872">
    <property type="term" value="F:metal ion binding"/>
    <property type="evidence" value="ECO:0007669"/>
    <property type="project" value="InterPro"/>
</dbReference>
<evidence type="ECO:0000256" key="5">
    <source>
        <dbReference type="ARBA" id="ARBA00022906"/>
    </source>
</evidence>
<protein>
    <recommendedName>
        <fullName evidence="2">High-affinity zinc uptake system protein ZnuA</fullName>
    </recommendedName>
</protein>
<dbReference type="GO" id="GO:0006829">
    <property type="term" value="P:zinc ion transport"/>
    <property type="evidence" value="ECO:0007669"/>
    <property type="project" value="UniProtKB-KW"/>
</dbReference>
<evidence type="ECO:0000256" key="6">
    <source>
        <dbReference type="SAM" id="MobiDB-lite"/>
    </source>
</evidence>
<feature type="signal peptide" evidence="7">
    <location>
        <begin position="1"/>
        <end position="25"/>
    </location>
</feature>
<dbReference type="InterPro" id="IPR050492">
    <property type="entry name" value="Bact_metal-bind_prot9"/>
</dbReference>
<keyword evidence="5" id="KW-0406">Ion transport</keyword>
<gene>
    <name evidence="8" type="ORF">SAMN05877838_2516</name>
</gene>
<comment type="similarity">
    <text evidence="1">Belongs to the bacterial solute-binding protein 9 family.</text>
</comment>
<dbReference type="SUPFAM" id="SSF53807">
    <property type="entry name" value="Helical backbone' metal receptor"/>
    <property type="match status" value="1"/>
</dbReference>
<keyword evidence="9" id="KW-1185">Reference proteome</keyword>
<name>A0A286IBW7_9HYPH</name>
<keyword evidence="4 7" id="KW-0732">Signal</keyword>
<dbReference type="AlphaFoldDB" id="A0A286IBW7"/>
<dbReference type="RefSeq" id="WP_097108095.1">
    <property type="nucleotide sequence ID" value="NZ_OCPC01000003.1"/>
</dbReference>
<dbReference type="Pfam" id="PF01297">
    <property type="entry name" value="ZnuA"/>
    <property type="match status" value="1"/>
</dbReference>
<dbReference type="EMBL" id="OCPC01000003">
    <property type="protein sequence ID" value="SOE17615.1"/>
    <property type="molecule type" value="Genomic_DNA"/>
</dbReference>
<dbReference type="Proteomes" id="UP000219465">
    <property type="component" value="Unassembled WGS sequence"/>
</dbReference>
<evidence type="ECO:0000313" key="8">
    <source>
        <dbReference type="EMBL" id="SOE17615.1"/>
    </source>
</evidence>
<evidence type="ECO:0000256" key="4">
    <source>
        <dbReference type="ARBA" id="ARBA00022729"/>
    </source>
</evidence>
<keyword evidence="5" id="KW-0862">Zinc</keyword>
<dbReference type="PANTHER" id="PTHR42953:SF3">
    <property type="entry name" value="HIGH-AFFINITY ZINC UPTAKE SYSTEM PROTEIN ZNUA"/>
    <property type="match status" value="1"/>
</dbReference>